<evidence type="ECO:0000256" key="9">
    <source>
        <dbReference type="ARBA" id="ARBA00022763"/>
    </source>
</evidence>
<keyword evidence="13 15" id="KW-0234">DNA repair</keyword>
<dbReference type="PROSITE" id="PS50173">
    <property type="entry name" value="UMUC"/>
    <property type="match status" value="1"/>
</dbReference>
<comment type="cofactor">
    <cofactor evidence="15">
        <name>Mg(2+)</name>
        <dbReference type="ChEBI" id="CHEBI:18420"/>
    </cofactor>
    <text evidence="15">Binds 2 magnesium ions per subunit.</text>
</comment>
<name>A0A2H0KC95_9BACT</name>
<evidence type="ECO:0000256" key="3">
    <source>
        <dbReference type="ARBA" id="ARBA00022457"/>
    </source>
</evidence>
<keyword evidence="4 15" id="KW-0963">Cytoplasm</keyword>
<dbReference type="InterPro" id="IPR017961">
    <property type="entry name" value="DNA_pol_Y-fam_little_finger"/>
</dbReference>
<evidence type="ECO:0000256" key="5">
    <source>
        <dbReference type="ARBA" id="ARBA00022679"/>
    </source>
</evidence>
<keyword evidence="5 15" id="KW-0808">Transferase</keyword>
<sequence>MCYFNVMRIIAHLDMDAFFASVEERDRPYLAGQPIVIGSDPQGGQGRGVVSTANYLARVYGIRSATPIRKAWQMSEDARKKGLPPAVFISSSMRKYSEVSSRIMEIVVGHLEGTLISLFEDTPPALEQVSVDECYLDLTFAGTFEKAEKIAQKIKDDIKDKERLTATIGIGPNKLIAKITSDFQKPDGLTVVRPEQVEDFLAPLPVSKIPGVGPKMNEKLHKLGVTTIASAQKLSQERLTKDFGKWGKELYGKFRGESDSEVTVEHAPVKSISEQETFLEDTLNMKVLIPLLEAIATRVAKRVSEEGFRSFRTVALVVRFADFTTVSRARTLDKPVSGEKILIQHMTQMFFPFLDRQENPRKQKIRLLGVRVEKLL</sequence>
<dbReference type="PANTHER" id="PTHR11076">
    <property type="entry name" value="DNA REPAIR POLYMERASE UMUC / TRANSFERASE FAMILY MEMBER"/>
    <property type="match status" value="1"/>
</dbReference>
<reference evidence="17 18" key="1">
    <citation type="submission" date="2017-09" db="EMBL/GenBank/DDBJ databases">
        <title>Depth-based differentiation of microbial function through sediment-hosted aquifers and enrichment of novel symbionts in the deep terrestrial subsurface.</title>
        <authorList>
            <person name="Probst A.J."/>
            <person name="Ladd B."/>
            <person name="Jarett J.K."/>
            <person name="Geller-Mcgrath D.E."/>
            <person name="Sieber C.M."/>
            <person name="Emerson J.B."/>
            <person name="Anantharaman K."/>
            <person name="Thomas B.C."/>
            <person name="Malmstrom R."/>
            <person name="Stieglmeier M."/>
            <person name="Klingl A."/>
            <person name="Woyke T."/>
            <person name="Ryan C.M."/>
            <person name="Banfield J.F."/>
        </authorList>
    </citation>
    <scope>NUCLEOTIDE SEQUENCE [LARGE SCALE GENOMIC DNA]</scope>
    <source>
        <strain evidence="17">CG11_big_fil_rev_8_21_14_0_20_46_11</strain>
    </source>
</reference>
<feature type="domain" description="UmuC" evidence="16">
    <location>
        <begin position="10"/>
        <end position="213"/>
    </location>
</feature>
<evidence type="ECO:0000256" key="1">
    <source>
        <dbReference type="ARBA" id="ARBA00004496"/>
    </source>
</evidence>
<evidence type="ECO:0000313" key="17">
    <source>
        <dbReference type="EMBL" id="PIQ68014.1"/>
    </source>
</evidence>
<dbReference type="Gene3D" id="3.30.70.270">
    <property type="match status" value="1"/>
</dbReference>
<evidence type="ECO:0000256" key="8">
    <source>
        <dbReference type="ARBA" id="ARBA00022723"/>
    </source>
</evidence>
<organism evidence="17 18">
    <name type="scientific">Candidatus Taylorbacteria bacterium CG11_big_fil_rev_8_21_14_0_20_46_11</name>
    <dbReference type="NCBI Taxonomy" id="1975025"/>
    <lineage>
        <taxon>Bacteria</taxon>
        <taxon>Candidatus Tayloriibacteriota</taxon>
    </lineage>
</organism>
<evidence type="ECO:0000256" key="15">
    <source>
        <dbReference type="HAMAP-Rule" id="MF_01113"/>
    </source>
</evidence>
<evidence type="ECO:0000256" key="12">
    <source>
        <dbReference type="ARBA" id="ARBA00023125"/>
    </source>
</evidence>
<keyword evidence="11 15" id="KW-0239">DNA-directed DNA polymerase</keyword>
<dbReference type="HAMAP" id="MF_01113">
    <property type="entry name" value="DNApol_IV"/>
    <property type="match status" value="1"/>
</dbReference>
<comment type="caution">
    <text evidence="17">The sequence shown here is derived from an EMBL/GenBank/DDBJ whole genome shotgun (WGS) entry which is preliminary data.</text>
</comment>
<feature type="active site" evidence="15">
    <location>
        <position position="133"/>
    </location>
</feature>
<dbReference type="PANTHER" id="PTHR11076:SF33">
    <property type="entry name" value="DNA POLYMERASE KAPPA"/>
    <property type="match status" value="1"/>
</dbReference>
<dbReference type="Pfam" id="PF00817">
    <property type="entry name" value="IMS"/>
    <property type="match status" value="1"/>
</dbReference>
<keyword evidence="7 15" id="KW-0235">DNA replication</keyword>
<dbReference type="GO" id="GO:0042276">
    <property type="term" value="P:error-prone translesion synthesis"/>
    <property type="evidence" value="ECO:0007669"/>
    <property type="project" value="TreeGrafter"/>
</dbReference>
<dbReference type="Gene3D" id="1.10.150.20">
    <property type="entry name" value="5' to 3' exonuclease, C-terminal subdomain"/>
    <property type="match status" value="1"/>
</dbReference>
<evidence type="ECO:0000256" key="14">
    <source>
        <dbReference type="ARBA" id="ARBA00049244"/>
    </source>
</evidence>
<dbReference type="GO" id="GO:0003887">
    <property type="term" value="F:DNA-directed DNA polymerase activity"/>
    <property type="evidence" value="ECO:0007669"/>
    <property type="project" value="UniProtKB-UniRule"/>
</dbReference>
<keyword evidence="9 15" id="KW-0227">DNA damage</keyword>
<dbReference type="GO" id="GO:0006281">
    <property type="term" value="P:DNA repair"/>
    <property type="evidence" value="ECO:0007669"/>
    <property type="project" value="UniProtKB-UniRule"/>
</dbReference>
<dbReference type="SUPFAM" id="SSF56672">
    <property type="entry name" value="DNA/RNA polymerases"/>
    <property type="match status" value="1"/>
</dbReference>
<evidence type="ECO:0000259" key="16">
    <source>
        <dbReference type="PROSITE" id="PS50173"/>
    </source>
</evidence>
<dbReference type="Pfam" id="PF11799">
    <property type="entry name" value="IMS_C"/>
    <property type="match status" value="1"/>
</dbReference>
<dbReference type="GO" id="GO:0000287">
    <property type="term" value="F:magnesium ion binding"/>
    <property type="evidence" value="ECO:0007669"/>
    <property type="project" value="UniProtKB-UniRule"/>
</dbReference>
<evidence type="ECO:0000256" key="11">
    <source>
        <dbReference type="ARBA" id="ARBA00022932"/>
    </source>
</evidence>
<evidence type="ECO:0000256" key="13">
    <source>
        <dbReference type="ARBA" id="ARBA00023204"/>
    </source>
</evidence>
<dbReference type="EMBL" id="PCVG01000087">
    <property type="protein sequence ID" value="PIQ68014.1"/>
    <property type="molecule type" value="Genomic_DNA"/>
</dbReference>
<evidence type="ECO:0000256" key="6">
    <source>
        <dbReference type="ARBA" id="ARBA00022695"/>
    </source>
</evidence>
<gene>
    <name evidence="15" type="primary">dinB</name>
    <name evidence="17" type="ORF">COV91_06410</name>
</gene>
<keyword evidence="6 15" id="KW-0548">Nucleotidyltransferase</keyword>
<comment type="catalytic activity">
    <reaction evidence="14 15">
        <text>DNA(n) + a 2'-deoxyribonucleoside 5'-triphosphate = DNA(n+1) + diphosphate</text>
        <dbReference type="Rhea" id="RHEA:22508"/>
        <dbReference type="Rhea" id="RHEA-COMP:17339"/>
        <dbReference type="Rhea" id="RHEA-COMP:17340"/>
        <dbReference type="ChEBI" id="CHEBI:33019"/>
        <dbReference type="ChEBI" id="CHEBI:61560"/>
        <dbReference type="ChEBI" id="CHEBI:173112"/>
        <dbReference type="EC" id="2.7.7.7"/>
    </reaction>
</comment>
<dbReference type="Gene3D" id="3.30.1490.100">
    <property type="entry name" value="DNA polymerase, Y-family, little finger domain"/>
    <property type="match status" value="1"/>
</dbReference>
<evidence type="ECO:0000313" key="18">
    <source>
        <dbReference type="Proteomes" id="UP000229342"/>
    </source>
</evidence>
<dbReference type="GO" id="GO:0006261">
    <property type="term" value="P:DNA-templated DNA replication"/>
    <property type="evidence" value="ECO:0007669"/>
    <property type="project" value="UniProtKB-UniRule"/>
</dbReference>
<dbReference type="AlphaFoldDB" id="A0A2H0KC95"/>
<dbReference type="NCBIfam" id="NF002677">
    <property type="entry name" value="PRK02406.1"/>
    <property type="match status" value="1"/>
</dbReference>
<accession>A0A2H0KC95</accession>
<keyword evidence="10 15" id="KW-0460">Magnesium</keyword>
<keyword evidence="12 15" id="KW-0238">DNA-binding</keyword>
<dbReference type="SUPFAM" id="SSF100879">
    <property type="entry name" value="Lesion bypass DNA polymerase (Y-family), little finger domain"/>
    <property type="match status" value="1"/>
</dbReference>
<dbReference type="GO" id="GO:0005737">
    <property type="term" value="C:cytoplasm"/>
    <property type="evidence" value="ECO:0007669"/>
    <property type="project" value="UniProtKB-SubCell"/>
</dbReference>
<dbReference type="EC" id="2.7.7.7" evidence="15"/>
<dbReference type="InterPro" id="IPR043502">
    <property type="entry name" value="DNA/RNA_pol_sf"/>
</dbReference>
<comment type="subcellular location">
    <subcellularLocation>
        <location evidence="1 15">Cytoplasm</location>
    </subcellularLocation>
</comment>
<dbReference type="CDD" id="cd03586">
    <property type="entry name" value="PolY_Pol_IV_kappa"/>
    <property type="match status" value="1"/>
</dbReference>
<protein>
    <recommendedName>
        <fullName evidence="15">DNA polymerase IV</fullName>
        <shortName evidence="15">Pol IV</shortName>
        <ecNumber evidence="15">2.7.7.7</ecNumber>
    </recommendedName>
</protein>
<proteinExistence type="inferred from homology"/>
<keyword evidence="8 15" id="KW-0479">Metal-binding</keyword>
<evidence type="ECO:0000256" key="10">
    <source>
        <dbReference type="ARBA" id="ARBA00022842"/>
    </source>
</evidence>
<dbReference type="GO" id="GO:0003684">
    <property type="term" value="F:damaged DNA binding"/>
    <property type="evidence" value="ECO:0007669"/>
    <property type="project" value="InterPro"/>
</dbReference>
<dbReference type="InterPro" id="IPR022880">
    <property type="entry name" value="DNApol_IV"/>
</dbReference>
<dbReference type="InterPro" id="IPR050116">
    <property type="entry name" value="DNA_polymerase-Y"/>
</dbReference>
<dbReference type="InterPro" id="IPR001126">
    <property type="entry name" value="UmuC"/>
</dbReference>
<feature type="binding site" evidence="15">
    <location>
        <position position="14"/>
    </location>
    <ligand>
        <name>Mg(2+)</name>
        <dbReference type="ChEBI" id="CHEBI:18420"/>
    </ligand>
</feature>
<feature type="site" description="Substrate discrimination" evidence="15">
    <location>
        <position position="19"/>
    </location>
</feature>
<dbReference type="InterPro" id="IPR043128">
    <property type="entry name" value="Rev_trsase/Diguanyl_cyclase"/>
</dbReference>
<dbReference type="InterPro" id="IPR053848">
    <property type="entry name" value="IMS_HHH_1"/>
</dbReference>
<evidence type="ECO:0000256" key="2">
    <source>
        <dbReference type="ARBA" id="ARBA00010945"/>
    </source>
</evidence>
<comment type="subunit">
    <text evidence="15">Monomer.</text>
</comment>
<dbReference type="Gene3D" id="3.40.1170.60">
    <property type="match status" value="1"/>
</dbReference>
<evidence type="ECO:0000256" key="4">
    <source>
        <dbReference type="ARBA" id="ARBA00022490"/>
    </source>
</evidence>
<comment type="function">
    <text evidence="15">Poorly processive, error-prone DNA polymerase involved in untargeted mutagenesis. Copies undamaged DNA at stalled replication forks, which arise in vivo from mismatched or misaligned primer ends. These misaligned primers can be extended by PolIV. Exhibits no 3'-5' exonuclease (proofreading) activity. May be involved in translesional synthesis, in conjunction with the beta clamp from PolIII.</text>
</comment>
<keyword evidence="3 15" id="KW-0515">Mutator protein</keyword>
<dbReference type="InterPro" id="IPR036775">
    <property type="entry name" value="DNA_pol_Y-fam_lit_finger_sf"/>
</dbReference>
<evidence type="ECO:0000256" key="7">
    <source>
        <dbReference type="ARBA" id="ARBA00022705"/>
    </source>
</evidence>
<dbReference type="Pfam" id="PF21999">
    <property type="entry name" value="IMS_HHH_1"/>
    <property type="match status" value="1"/>
</dbReference>
<feature type="binding site" evidence="15">
    <location>
        <position position="132"/>
    </location>
    <ligand>
        <name>Mg(2+)</name>
        <dbReference type="ChEBI" id="CHEBI:18420"/>
    </ligand>
</feature>
<comment type="similarity">
    <text evidence="2 15">Belongs to the DNA polymerase type-Y family.</text>
</comment>
<dbReference type="Proteomes" id="UP000229342">
    <property type="component" value="Unassembled WGS sequence"/>
</dbReference>